<accession>A0A318TXK1</accession>
<feature type="domain" description="ABC transmembrane type-1" evidence="9">
    <location>
        <begin position="32"/>
        <end position="316"/>
    </location>
</feature>
<gene>
    <name evidence="10" type="ORF">C8J30_109140</name>
</gene>
<dbReference type="Gene3D" id="3.40.50.300">
    <property type="entry name" value="P-loop containing nucleotide triphosphate hydrolases"/>
    <property type="match status" value="1"/>
</dbReference>
<dbReference type="RefSeq" id="WP_110806183.1">
    <property type="nucleotide sequence ID" value="NZ_QJTK01000009.1"/>
</dbReference>
<evidence type="ECO:0000256" key="1">
    <source>
        <dbReference type="ARBA" id="ARBA00004651"/>
    </source>
</evidence>
<keyword evidence="2 7" id="KW-0812">Transmembrane</keyword>
<keyword evidence="5 7" id="KW-1133">Transmembrane helix</keyword>
<dbReference type="GO" id="GO:0005524">
    <property type="term" value="F:ATP binding"/>
    <property type="evidence" value="ECO:0007669"/>
    <property type="project" value="UniProtKB-KW"/>
</dbReference>
<evidence type="ECO:0000259" key="9">
    <source>
        <dbReference type="PROSITE" id="PS50929"/>
    </source>
</evidence>
<evidence type="ECO:0000259" key="8">
    <source>
        <dbReference type="PROSITE" id="PS50893"/>
    </source>
</evidence>
<dbReference type="AlphaFoldDB" id="A0A318TXK1"/>
<sequence>MTETCLSPAEAKAELARLTAPVSKQLRSAGMLAALSEMLWAAQAALVATALGGLVAPPASLSVPQAAIGFVFVMLLRAALDAAAQARANRAATTLVASERAQLLTEAARLDARATGMAPAELASLAGEKLALLGPYVSRFTPAMTRSRIVPLVFLALVAPLSWVVALIFMIAGPLIPVFMALIGMAAQQASERQMAHMGTLNGTLADRIAASADLRLLGAEARAGRELSIVFHILRARTMKVLTVAFLSSTVLELFSALGVALVAVYVGFNLLGEITWGSWGGQLHPASGIFLLMLAPNMFQPMRDLAAAWHDRASAFAVAGELKAAKAMLSEEGQIMGSGAAATALPPAALSWHGLALRPGPGAAPISLPDGQVAPGEAVAISGPSGAGKTTLIAALAGLIRPDAGEIRWGETALAEDSADAIRAGLGWLPQAPQFIAAPLSEAITLGRPGDLAAALKAAHAEEIIAALPEGLATPLGDIGGGVSGGEARRLMLARAHHAQAHLILADEPTADLDAETAQLVLAGLMALRDGGAALLIASHDPTVIAAMDRVIALEGNGHDAEDRT</sequence>
<dbReference type="SUPFAM" id="SSF90123">
    <property type="entry name" value="ABC transporter transmembrane region"/>
    <property type="match status" value="1"/>
</dbReference>
<evidence type="ECO:0000313" key="11">
    <source>
        <dbReference type="Proteomes" id="UP000247727"/>
    </source>
</evidence>
<dbReference type="PANTHER" id="PTHR24221">
    <property type="entry name" value="ATP-BINDING CASSETTE SUB-FAMILY B"/>
    <property type="match status" value="1"/>
</dbReference>
<dbReference type="Gene3D" id="1.20.1560.10">
    <property type="entry name" value="ABC transporter type 1, transmembrane domain"/>
    <property type="match status" value="1"/>
</dbReference>
<keyword evidence="11" id="KW-1185">Reference proteome</keyword>
<dbReference type="CDD" id="cd18584">
    <property type="entry name" value="ABC_6TM_AarD_CydD"/>
    <property type="match status" value="1"/>
</dbReference>
<dbReference type="EMBL" id="QJTK01000009">
    <property type="protein sequence ID" value="PYF09394.1"/>
    <property type="molecule type" value="Genomic_DNA"/>
</dbReference>
<dbReference type="InterPro" id="IPR003593">
    <property type="entry name" value="AAA+_ATPase"/>
</dbReference>
<evidence type="ECO:0000313" key="10">
    <source>
        <dbReference type="EMBL" id="PYF09394.1"/>
    </source>
</evidence>
<reference evidence="10 11" key="1">
    <citation type="submission" date="2018-06" db="EMBL/GenBank/DDBJ databases">
        <title>Genomic Encyclopedia of Type Strains, Phase III (KMG-III): the genomes of soil and plant-associated and newly described type strains.</title>
        <authorList>
            <person name="Whitman W."/>
        </authorList>
    </citation>
    <scope>NUCLEOTIDE SEQUENCE [LARGE SCALE GENOMIC DNA]</scope>
    <source>
        <strain evidence="10 11">JA737</strain>
    </source>
</reference>
<protein>
    <submittedName>
        <fullName evidence="10">ATP-binding cassette subfamily C protein CydD</fullName>
    </submittedName>
</protein>
<name>A0A318TXK1_9RHOB</name>
<dbReference type="PROSITE" id="PS50893">
    <property type="entry name" value="ABC_TRANSPORTER_2"/>
    <property type="match status" value="1"/>
</dbReference>
<dbReference type="GO" id="GO:0005886">
    <property type="term" value="C:plasma membrane"/>
    <property type="evidence" value="ECO:0007669"/>
    <property type="project" value="UniProtKB-SubCell"/>
</dbReference>
<dbReference type="Pfam" id="PF00005">
    <property type="entry name" value="ABC_tran"/>
    <property type="match status" value="1"/>
</dbReference>
<dbReference type="Proteomes" id="UP000247727">
    <property type="component" value="Unassembled WGS sequence"/>
</dbReference>
<dbReference type="PANTHER" id="PTHR24221:SF590">
    <property type="entry name" value="COMPONENT LINKED WITH THE ASSEMBLY OF CYTOCHROME' TRANSPORT TRANSMEMBRANE ATP-BINDING PROTEIN ABC TRANSPORTER CYDD-RELATED"/>
    <property type="match status" value="1"/>
</dbReference>
<dbReference type="Pfam" id="PF00664">
    <property type="entry name" value="ABC_membrane"/>
    <property type="match status" value="1"/>
</dbReference>
<evidence type="ECO:0000256" key="5">
    <source>
        <dbReference type="ARBA" id="ARBA00022989"/>
    </source>
</evidence>
<dbReference type="SUPFAM" id="SSF52540">
    <property type="entry name" value="P-loop containing nucleoside triphosphate hydrolases"/>
    <property type="match status" value="1"/>
</dbReference>
<proteinExistence type="predicted"/>
<comment type="subcellular location">
    <subcellularLocation>
        <location evidence="1">Cell membrane</location>
        <topology evidence="1">Multi-pass membrane protein</topology>
    </subcellularLocation>
</comment>
<evidence type="ECO:0000256" key="4">
    <source>
        <dbReference type="ARBA" id="ARBA00022840"/>
    </source>
</evidence>
<feature type="transmembrane region" description="Helical" evidence="7">
    <location>
        <begin position="149"/>
        <end position="169"/>
    </location>
</feature>
<comment type="caution">
    <text evidence="10">The sequence shown here is derived from an EMBL/GenBank/DDBJ whole genome shotgun (WGS) entry which is preliminary data.</text>
</comment>
<feature type="domain" description="ABC transporter" evidence="8">
    <location>
        <begin position="352"/>
        <end position="567"/>
    </location>
</feature>
<dbReference type="InterPro" id="IPR039421">
    <property type="entry name" value="Type_1_exporter"/>
</dbReference>
<dbReference type="SMART" id="SM00382">
    <property type="entry name" value="AAA"/>
    <property type="match status" value="1"/>
</dbReference>
<keyword evidence="6 7" id="KW-0472">Membrane</keyword>
<evidence type="ECO:0000256" key="6">
    <source>
        <dbReference type="ARBA" id="ARBA00023136"/>
    </source>
</evidence>
<dbReference type="InterPro" id="IPR036640">
    <property type="entry name" value="ABC1_TM_sf"/>
</dbReference>
<dbReference type="GO" id="GO:0140359">
    <property type="term" value="F:ABC-type transporter activity"/>
    <property type="evidence" value="ECO:0007669"/>
    <property type="project" value="InterPro"/>
</dbReference>
<feature type="transmembrane region" description="Helical" evidence="7">
    <location>
        <begin position="32"/>
        <end position="56"/>
    </location>
</feature>
<keyword evidence="4 10" id="KW-0067">ATP-binding</keyword>
<evidence type="ECO:0000256" key="7">
    <source>
        <dbReference type="SAM" id="Phobius"/>
    </source>
</evidence>
<dbReference type="OrthoDB" id="9806127at2"/>
<dbReference type="InterPro" id="IPR011527">
    <property type="entry name" value="ABC1_TM_dom"/>
</dbReference>
<feature type="transmembrane region" description="Helical" evidence="7">
    <location>
        <begin position="62"/>
        <end position="80"/>
    </location>
</feature>
<evidence type="ECO:0000256" key="2">
    <source>
        <dbReference type="ARBA" id="ARBA00022692"/>
    </source>
</evidence>
<dbReference type="InterPro" id="IPR027417">
    <property type="entry name" value="P-loop_NTPase"/>
</dbReference>
<dbReference type="PROSITE" id="PS50929">
    <property type="entry name" value="ABC_TM1F"/>
    <property type="match status" value="1"/>
</dbReference>
<dbReference type="InterPro" id="IPR003439">
    <property type="entry name" value="ABC_transporter-like_ATP-bd"/>
</dbReference>
<evidence type="ECO:0000256" key="3">
    <source>
        <dbReference type="ARBA" id="ARBA00022741"/>
    </source>
</evidence>
<keyword evidence="3" id="KW-0547">Nucleotide-binding</keyword>
<organism evidence="10 11">
    <name type="scientific">Rhodobacter viridis</name>
    <dbReference type="NCBI Taxonomy" id="1054202"/>
    <lineage>
        <taxon>Bacteria</taxon>
        <taxon>Pseudomonadati</taxon>
        <taxon>Pseudomonadota</taxon>
        <taxon>Alphaproteobacteria</taxon>
        <taxon>Rhodobacterales</taxon>
        <taxon>Rhodobacter group</taxon>
        <taxon>Rhodobacter</taxon>
    </lineage>
</organism>
<dbReference type="GO" id="GO:0016887">
    <property type="term" value="F:ATP hydrolysis activity"/>
    <property type="evidence" value="ECO:0007669"/>
    <property type="project" value="InterPro"/>
</dbReference>